<evidence type="ECO:0000313" key="3">
    <source>
        <dbReference type="EMBL" id="RHG68891.1"/>
    </source>
</evidence>
<dbReference type="AlphaFoldDB" id="A0A414TYE4"/>
<name>A0A414TYE4_9BACT</name>
<dbReference type="EMBL" id="QRIN01000004">
    <property type="protein sequence ID" value="RHG68891.1"/>
    <property type="molecule type" value="Genomic_DNA"/>
</dbReference>
<organism evidence="3 4">
    <name type="scientific">Segatella copri</name>
    <dbReference type="NCBI Taxonomy" id="165179"/>
    <lineage>
        <taxon>Bacteria</taxon>
        <taxon>Pseudomonadati</taxon>
        <taxon>Bacteroidota</taxon>
        <taxon>Bacteroidia</taxon>
        <taxon>Bacteroidales</taxon>
        <taxon>Prevotellaceae</taxon>
        <taxon>Segatella</taxon>
    </lineage>
</organism>
<dbReference type="InterPro" id="IPR025665">
    <property type="entry name" value="Beta-barrel_OMP_2"/>
</dbReference>
<feature type="domain" description="Outer membrane protein beta-barrel" evidence="2">
    <location>
        <begin position="33"/>
        <end position="172"/>
    </location>
</feature>
<evidence type="ECO:0000259" key="2">
    <source>
        <dbReference type="Pfam" id="PF13568"/>
    </source>
</evidence>
<dbReference type="Proteomes" id="UP000286501">
    <property type="component" value="Unassembled WGS sequence"/>
</dbReference>
<keyword evidence="1" id="KW-0732">Signal</keyword>
<evidence type="ECO:0000313" key="4">
    <source>
        <dbReference type="Proteomes" id="UP000286501"/>
    </source>
</evidence>
<reference evidence="3 4" key="1">
    <citation type="submission" date="2018-08" db="EMBL/GenBank/DDBJ databases">
        <title>A genome reference for cultivated species of the human gut microbiota.</title>
        <authorList>
            <person name="Zou Y."/>
            <person name="Xue W."/>
            <person name="Luo G."/>
        </authorList>
    </citation>
    <scope>NUCLEOTIDE SEQUENCE [LARGE SCALE GENOMIC DNA]</scope>
    <source>
        <strain evidence="3 4">AM22-1</strain>
    </source>
</reference>
<feature type="chain" id="PRO_5043189685" evidence="1">
    <location>
        <begin position="20"/>
        <end position="206"/>
    </location>
</feature>
<accession>A0A414TYE4</accession>
<dbReference type="RefSeq" id="WP_118200117.1">
    <property type="nucleotide sequence ID" value="NZ_QRIE01000011.1"/>
</dbReference>
<sequence length="206" mass="24134">MKRQLILISGLFLCIACYAQKFQYGITSHIAINQPKKYRTHIGWAIGFIGEYNFNQNRIGNFYFTSKLKISEKGWKDDIYDIEEEKHTRTTHTYYLEIPISIGYKLIINTKSNIFFDFGPYLAYGLFGNYNIDYAELENDKKDLFTCGAYKRFDFGYQGNIGINITNFQIGIGAVQSIIKPTKDMWNLENPKEKSYLLNISYFFNR</sequence>
<dbReference type="Pfam" id="PF13568">
    <property type="entry name" value="OMP_b-brl_2"/>
    <property type="match status" value="1"/>
</dbReference>
<evidence type="ECO:0000256" key="1">
    <source>
        <dbReference type="SAM" id="SignalP"/>
    </source>
</evidence>
<feature type="signal peptide" evidence="1">
    <location>
        <begin position="1"/>
        <end position="19"/>
    </location>
</feature>
<gene>
    <name evidence="3" type="ORF">DW250_01545</name>
</gene>
<proteinExistence type="predicted"/>
<comment type="caution">
    <text evidence="3">The sequence shown here is derived from an EMBL/GenBank/DDBJ whole genome shotgun (WGS) entry which is preliminary data.</text>
</comment>
<protein>
    <submittedName>
        <fullName evidence="3">PorT family protein</fullName>
    </submittedName>
</protein>